<proteinExistence type="evidence at transcript level"/>
<name>B5FZ87_TAEGU</name>
<evidence type="ECO:0000313" key="1">
    <source>
        <dbReference type="EMBL" id="ACH44348.1"/>
    </source>
</evidence>
<accession>B5FZ87</accession>
<sequence>MLAVLMEGGDGLDEEIGFSLNEDVIIQTFLFSAVVSFFIRTPQYAVASV</sequence>
<protein>
    <submittedName>
        <fullName evidence="1">Putative cdna KIAA0539 variant 5</fullName>
    </submittedName>
</protein>
<dbReference type="EMBL" id="DQ214364">
    <property type="protein sequence ID" value="ACH44348.1"/>
    <property type="molecule type" value="mRNA"/>
</dbReference>
<dbReference type="AlphaFoldDB" id="B5FZ87"/>
<organism evidence="1">
    <name type="scientific">Taeniopygia guttata</name>
    <name type="common">Zebra finch</name>
    <name type="synonym">Poephila guttata</name>
    <dbReference type="NCBI Taxonomy" id="59729"/>
    <lineage>
        <taxon>Eukaryota</taxon>
        <taxon>Metazoa</taxon>
        <taxon>Chordata</taxon>
        <taxon>Craniata</taxon>
        <taxon>Vertebrata</taxon>
        <taxon>Euteleostomi</taxon>
        <taxon>Archelosauria</taxon>
        <taxon>Archosauria</taxon>
        <taxon>Dinosauria</taxon>
        <taxon>Saurischia</taxon>
        <taxon>Theropoda</taxon>
        <taxon>Coelurosauria</taxon>
        <taxon>Aves</taxon>
        <taxon>Neognathae</taxon>
        <taxon>Neoaves</taxon>
        <taxon>Telluraves</taxon>
        <taxon>Australaves</taxon>
        <taxon>Passeriformes</taxon>
        <taxon>Passeroidea</taxon>
        <taxon>Estrildidae</taxon>
        <taxon>Estrildinae</taxon>
        <taxon>Taeniopygia</taxon>
    </lineage>
</organism>
<reference evidence="1" key="1">
    <citation type="journal article" date="2006" name="Proc. Natl. Acad. Sci. U.S.A.">
        <title>A molecular neuroethological approach for identifying and characterizing a cascade of behaviorally regulated genes.</title>
        <authorList>
            <person name="Wada K."/>
            <person name="Howard J.T."/>
            <person name="McConnell P."/>
            <person name="Whitney O."/>
            <person name="Lints T."/>
            <person name="Rivas M.V."/>
            <person name="Horita H."/>
            <person name="Patterson M.A."/>
            <person name="White S.A."/>
            <person name="Scharff C."/>
            <person name="Haesler S."/>
            <person name="Zhao S."/>
            <person name="Sakaguchi H."/>
            <person name="Hagiwara M."/>
            <person name="Shiraki T."/>
            <person name="Hirozane-Kishikawa T."/>
            <person name="Skene P."/>
            <person name="Hayashizaki Y."/>
            <person name="Carninci P."/>
            <person name="Jarvis E.D."/>
        </authorList>
    </citation>
    <scope>NUCLEOTIDE SEQUENCE</scope>
    <source>
        <tissue evidence="1">Whole brain</tissue>
    </source>
</reference>